<dbReference type="RefSeq" id="XP_025597518.1">
    <property type="nucleotide sequence ID" value="XM_025742779.1"/>
</dbReference>
<protein>
    <recommendedName>
        <fullName evidence="3">DNA polymerase epsilon subunit D</fullName>
    </recommendedName>
    <alternativeName>
        <fullName evidence="4">DNA polymerase II subunit D</fullName>
    </alternativeName>
</protein>
<gene>
    <name evidence="6" type="ORF">FA09DRAFT_330874</name>
</gene>
<dbReference type="GO" id="GO:0006272">
    <property type="term" value="P:leading strand elongation"/>
    <property type="evidence" value="ECO:0007669"/>
    <property type="project" value="TreeGrafter"/>
</dbReference>
<evidence type="ECO:0000256" key="1">
    <source>
        <dbReference type="ARBA" id="ARBA00004123"/>
    </source>
</evidence>
<feature type="region of interest" description="Disordered" evidence="5">
    <location>
        <begin position="165"/>
        <end position="235"/>
    </location>
</feature>
<evidence type="ECO:0000256" key="2">
    <source>
        <dbReference type="ARBA" id="ARBA00023242"/>
    </source>
</evidence>
<dbReference type="SUPFAM" id="SSF47113">
    <property type="entry name" value="Histone-fold"/>
    <property type="match status" value="1"/>
</dbReference>
<dbReference type="GeneID" id="37270323"/>
<dbReference type="PANTHER" id="PTHR46172">
    <property type="entry name" value="DNA POLYMERASE EPSILON SUBUNIT 3"/>
    <property type="match status" value="1"/>
</dbReference>
<feature type="compositionally biased region" description="Acidic residues" evidence="5">
    <location>
        <begin position="195"/>
        <end position="224"/>
    </location>
</feature>
<dbReference type="InterPro" id="IPR051377">
    <property type="entry name" value="DNA_Pol-Epsilon_Subunit"/>
</dbReference>
<feature type="compositionally biased region" description="Low complexity" evidence="5">
    <location>
        <begin position="165"/>
        <end position="178"/>
    </location>
</feature>
<dbReference type="Gene3D" id="1.10.20.10">
    <property type="entry name" value="Histone, subunit A"/>
    <property type="match status" value="1"/>
</dbReference>
<evidence type="ECO:0000313" key="6">
    <source>
        <dbReference type="EMBL" id="PWN97239.1"/>
    </source>
</evidence>
<sequence>MPRKKVQPTGAAFGAAASSSSLAGDVSTGAAGAAAADGDVSMTAQQLVGGDGIENYEVAKSHLMKVVRGAMPETCTLRKEGIVALHKGTSVVISYLAAAAQERAAERGAKLFTAADVCAEAEALGFLPPNLVDELRADCAAAKSAGIKARNIAKAKAKEAKAKARAAAGDGAAGTDATPMDVDGDETRAAGASGEEGEAEDEEEPEEEEEEEEDEPEEPEDDEPMGTPPRPAGDQ</sequence>
<accession>A0A316Z6J5</accession>
<comment type="subcellular location">
    <subcellularLocation>
        <location evidence="1">Nucleus</location>
    </subcellularLocation>
</comment>
<dbReference type="GO" id="GO:0008623">
    <property type="term" value="C:CHRAC"/>
    <property type="evidence" value="ECO:0007669"/>
    <property type="project" value="TreeGrafter"/>
</dbReference>
<dbReference type="OrthoDB" id="1707486at2759"/>
<keyword evidence="7" id="KW-1185">Reference proteome</keyword>
<name>A0A316Z6J5_9BASI</name>
<dbReference type="GO" id="GO:0031490">
    <property type="term" value="F:chromatin DNA binding"/>
    <property type="evidence" value="ECO:0007669"/>
    <property type="project" value="TreeGrafter"/>
</dbReference>
<dbReference type="GO" id="GO:0006974">
    <property type="term" value="P:DNA damage response"/>
    <property type="evidence" value="ECO:0007669"/>
    <property type="project" value="TreeGrafter"/>
</dbReference>
<feature type="compositionally biased region" description="Pro residues" evidence="5">
    <location>
        <begin position="226"/>
        <end position="235"/>
    </location>
</feature>
<evidence type="ECO:0000256" key="3">
    <source>
        <dbReference type="ARBA" id="ARBA00039775"/>
    </source>
</evidence>
<dbReference type="EMBL" id="KZ819296">
    <property type="protein sequence ID" value="PWN97239.1"/>
    <property type="molecule type" value="Genomic_DNA"/>
</dbReference>
<evidence type="ECO:0000256" key="4">
    <source>
        <dbReference type="ARBA" id="ARBA00042096"/>
    </source>
</evidence>
<dbReference type="Proteomes" id="UP000245946">
    <property type="component" value="Unassembled WGS sequence"/>
</dbReference>
<dbReference type="AlphaFoldDB" id="A0A316Z6J5"/>
<organism evidence="6 7">
    <name type="scientific">Tilletiopsis washingtonensis</name>
    <dbReference type="NCBI Taxonomy" id="58919"/>
    <lineage>
        <taxon>Eukaryota</taxon>
        <taxon>Fungi</taxon>
        <taxon>Dikarya</taxon>
        <taxon>Basidiomycota</taxon>
        <taxon>Ustilaginomycotina</taxon>
        <taxon>Exobasidiomycetes</taxon>
        <taxon>Entylomatales</taxon>
        <taxon>Entylomatales incertae sedis</taxon>
        <taxon>Tilletiopsis</taxon>
    </lineage>
</organism>
<proteinExistence type="predicted"/>
<dbReference type="STRING" id="58919.A0A316Z6J5"/>
<evidence type="ECO:0000313" key="7">
    <source>
        <dbReference type="Proteomes" id="UP000245946"/>
    </source>
</evidence>
<dbReference type="InterPro" id="IPR009072">
    <property type="entry name" value="Histone-fold"/>
</dbReference>
<evidence type="ECO:0000256" key="5">
    <source>
        <dbReference type="SAM" id="MobiDB-lite"/>
    </source>
</evidence>
<dbReference type="PANTHER" id="PTHR46172:SF1">
    <property type="entry name" value="DNA POLYMERASE EPSILON SUBUNIT 3"/>
    <property type="match status" value="1"/>
</dbReference>
<dbReference type="GO" id="GO:0008622">
    <property type="term" value="C:epsilon DNA polymerase complex"/>
    <property type="evidence" value="ECO:0007669"/>
    <property type="project" value="TreeGrafter"/>
</dbReference>
<keyword evidence="2" id="KW-0539">Nucleus</keyword>
<dbReference type="GO" id="GO:0046982">
    <property type="term" value="F:protein heterodimerization activity"/>
    <property type="evidence" value="ECO:0007669"/>
    <property type="project" value="InterPro"/>
</dbReference>
<dbReference type="GO" id="GO:0031507">
    <property type="term" value="P:heterochromatin formation"/>
    <property type="evidence" value="ECO:0007669"/>
    <property type="project" value="TreeGrafter"/>
</dbReference>
<reference evidence="6 7" key="1">
    <citation type="journal article" date="2018" name="Mol. Biol. Evol.">
        <title>Broad Genomic Sampling Reveals a Smut Pathogenic Ancestry of the Fungal Clade Ustilaginomycotina.</title>
        <authorList>
            <person name="Kijpornyongpan T."/>
            <person name="Mondo S.J."/>
            <person name="Barry K."/>
            <person name="Sandor L."/>
            <person name="Lee J."/>
            <person name="Lipzen A."/>
            <person name="Pangilinan J."/>
            <person name="LaButti K."/>
            <person name="Hainaut M."/>
            <person name="Henrissat B."/>
            <person name="Grigoriev I.V."/>
            <person name="Spatafora J.W."/>
            <person name="Aime M.C."/>
        </authorList>
    </citation>
    <scope>NUCLEOTIDE SEQUENCE [LARGE SCALE GENOMIC DNA]</scope>
    <source>
        <strain evidence="6 7">MCA 4186</strain>
    </source>
</reference>